<geneLocation type="plasmid" evidence="3 4">
    <name>pRUMAL02</name>
</geneLocation>
<dbReference type="STRING" id="697329.Rumal_2272"/>
<keyword evidence="1" id="KW-0812">Transmembrane</keyword>
<keyword evidence="1" id="KW-0472">Membrane</keyword>
<evidence type="ECO:0000313" key="2">
    <source>
        <dbReference type="EMBL" id="ADU22757.1"/>
    </source>
</evidence>
<accession>E6UCS8</accession>
<protein>
    <submittedName>
        <fullName evidence="2">Uncharacterized protein</fullName>
    </submittedName>
</protein>
<keyword evidence="1" id="KW-1133">Transmembrane helix</keyword>
<dbReference type="HOGENOM" id="CLU_983123_0_0_9"/>
<sequence precursor="true">MNQMKEFINKLTTAQKIQAAIAAVATLFLMVAVPVYAWLSYTSKIETMTKVQEPPSLDLCAGDGDTVEYFELSNIDLENIQKTGKPQCYVFGVITGNSKTYYDIQLAHTTNIPFTYTLYRAEEALASDTDIVTYESPVGDKTVNYKRTIESGKTVAEPLDLVDLNPDEDNEDYYGRILGLKGDDFYDLVYDGNDKPEIYAVPIYSQVQELETRDVNHDFYILEIGWASESSSTNFTKWNAASNNKETDIIYITASRTTE</sequence>
<evidence type="ECO:0000313" key="4">
    <source>
        <dbReference type="Proteomes" id="UP000006919"/>
    </source>
</evidence>
<proteinExistence type="predicted"/>
<gene>
    <name evidence="2" type="ordered locus">Rumal_2272</name>
    <name evidence="3" type="ordered locus">Rumal_3933</name>
</gene>
<dbReference type="EMBL" id="CP002405">
    <property type="protein sequence ID" value="ADU24356.1"/>
    <property type="molecule type" value="Genomic_DNA"/>
</dbReference>
<reference evidence="3" key="1">
    <citation type="submission" date="2010-12" db="EMBL/GenBank/DDBJ databases">
        <title>Complete sequence of plasmid2 of Ruminococcus albus 7.</title>
        <authorList>
            <consortium name="US DOE Joint Genome Institute"/>
            <person name="Lucas S."/>
            <person name="Copeland A."/>
            <person name="Lapidus A."/>
            <person name="Cheng J.-F."/>
            <person name="Bruce D."/>
            <person name="Goodwin L."/>
            <person name="Pitluck S."/>
            <person name="Chertkov O."/>
            <person name="Detter J.C."/>
            <person name="Han C."/>
            <person name="Tapia R."/>
            <person name="Land M."/>
            <person name="Hauser L."/>
            <person name="Kyrpides N."/>
            <person name="Ivanova N."/>
            <person name="Ovchinnikova G."/>
            <person name="Weimer P."/>
            <person name="Mead D."/>
            <person name="Woyke T."/>
        </authorList>
    </citation>
    <scope>NUCLEOTIDE SEQUENCE</scope>
    <source>
        <strain evidence="3">7</strain>
        <plasmid evidence="3">pRUMAL02</plasmid>
    </source>
</reference>
<reference evidence="2 4" key="2">
    <citation type="journal article" date="2011" name="J. Bacteriol.">
        <title>Complete genome of the cellulolytic ruminal bacterium Ruminococcus albus 7.</title>
        <authorList>
            <person name="Suen G."/>
            <person name="Stevenson D.M."/>
            <person name="Bruce D.C."/>
            <person name="Chertkov O."/>
            <person name="Copeland A."/>
            <person name="Cheng J.F."/>
            <person name="Detter C."/>
            <person name="Detter J.C."/>
            <person name="Goodwin L.A."/>
            <person name="Han C.S."/>
            <person name="Hauser L.J."/>
            <person name="Ivanova N.N."/>
            <person name="Kyrpides N.C."/>
            <person name="Land M.L."/>
            <person name="Lapidus A."/>
            <person name="Lucas S."/>
            <person name="Ovchinnikova G."/>
            <person name="Pitluck S."/>
            <person name="Tapia R."/>
            <person name="Woyke T."/>
            <person name="Boyum J."/>
            <person name="Mead D."/>
            <person name="Weimer P.J."/>
        </authorList>
    </citation>
    <scope>NUCLEOTIDE SEQUENCE [LARGE SCALE GENOMIC DNA]</scope>
    <source>
        <strain evidence="2">7</strain>
        <strain evidence="4">ATCC 27210 / DSM 20455 / JCM 14654 / NCDO 2250 / 7</strain>
        <plasmid evidence="4">pRUMAL02</plasmid>
    </source>
</reference>
<dbReference type="RefSeq" id="WP_013483893.1">
    <property type="nucleotide sequence ID" value="NC_014825.1"/>
</dbReference>
<evidence type="ECO:0000313" key="3">
    <source>
        <dbReference type="EMBL" id="ADU24356.1"/>
    </source>
</evidence>
<dbReference type="Proteomes" id="UP000006919">
    <property type="component" value="Plasmid pRUMAL02"/>
</dbReference>
<dbReference type="AlphaFoldDB" id="E6UCS8"/>
<keyword evidence="3" id="KW-0614">Plasmid</keyword>
<name>E6UCS8_RUMA7</name>
<dbReference type="Proteomes" id="UP000006919">
    <property type="component" value="Chromosome"/>
</dbReference>
<dbReference type="OrthoDB" id="1821458at2"/>
<dbReference type="KEGG" id="ral:Rumal_2272"/>
<dbReference type="EMBL" id="CP002403">
    <property type="protein sequence ID" value="ADU22757.1"/>
    <property type="molecule type" value="Genomic_DNA"/>
</dbReference>
<evidence type="ECO:0000256" key="1">
    <source>
        <dbReference type="SAM" id="Phobius"/>
    </source>
</evidence>
<dbReference type="KEGG" id="ral:Rumal_3933"/>
<feature type="transmembrane region" description="Helical" evidence="1">
    <location>
        <begin position="20"/>
        <end position="39"/>
    </location>
</feature>
<organism evidence="2 4">
    <name type="scientific">Ruminococcus albus (strain ATCC 27210 / DSM 20455 / JCM 14654 / NCDO 2250 / 7)</name>
    <dbReference type="NCBI Taxonomy" id="697329"/>
    <lineage>
        <taxon>Bacteria</taxon>
        <taxon>Bacillati</taxon>
        <taxon>Bacillota</taxon>
        <taxon>Clostridia</taxon>
        <taxon>Eubacteriales</taxon>
        <taxon>Oscillospiraceae</taxon>
        <taxon>Ruminococcus</taxon>
    </lineage>
</organism>